<evidence type="ECO:0000259" key="4">
    <source>
        <dbReference type="PROSITE" id="PS50995"/>
    </source>
</evidence>
<keyword evidence="3" id="KW-0804">Transcription</keyword>
<dbReference type="Proteomes" id="UP001529423">
    <property type="component" value="Unassembled WGS sequence"/>
</dbReference>
<evidence type="ECO:0000256" key="2">
    <source>
        <dbReference type="ARBA" id="ARBA00023125"/>
    </source>
</evidence>
<dbReference type="PANTHER" id="PTHR42756">
    <property type="entry name" value="TRANSCRIPTIONAL REGULATOR, MARR"/>
    <property type="match status" value="1"/>
</dbReference>
<keyword evidence="6" id="KW-1185">Reference proteome</keyword>
<dbReference type="Pfam" id="PF01047">
    <property type="entry name" value="MarR"/>
    <property type="match status" value="1"/>
</dbReference>
<dbReference type="EMBL" id="JAUDEO010000047">
    <property type="protein sequence ID" value="MDM8334421.1"/>
    <property type="molecule type" value="Genomic_DNA"/>
</dbReference>
<protein>
    <submittedName>
        <fullName evidence="5">MarR family transcriptional regulator</fullName>
    </submittedName>
</protein>
<dbReference type="Gene3D" id="1.10.10.10">
    <property type="entry name" value="Winged helix-like DNA-binding domain superfamily/Winged helix DNA-binding domain"/>
    <property type="match status" value="1"/>
</dbReference>
<name>A0ABT7VPB1_9LACO</name>
<keyword evidence="1" id="KW-0805">Transcription regulation</keyword>
<dbReference type="SMART" id="SM00347">
    <property type="entry name" value="HTH_MARR"/>
    <property type="match status" value="1"/>
</dbReference>
<evidence type="ECO:0000256" key="1">
    <source>
        <dbReference type="ARBA" id="ARBA00023015"/>
    </source>
</evidence>
<dbReference type="InterPro" id="IPR036388">
    <property type="entry name" value="WH-like_DNA-bd_sf"/>
</dbReference>
<dbReference type="PRINTS" id="PR00598">
    <property type="entry name" value="HTHMARR"/>
</dbReference>
<evidence type="ECO:0000256" key="3">
    <source>
        <dbReference type="ARBA" id="ARBA00023163"/>
    </source>
</evidence>
<organism evidence="5 6">
    <name type="scientific">Limosilactobacillus panis</name>
    <dbReference type="NCBI Taxonomy" id="47493"/>
    <lineage>
        <taxon>Bacteria</taxon>
        <taxon>Bacillati</taxon>
        <taxon>Bacillota</taxon>
        <taxon>Bacilli</taxon>
        <taxon>Lactobacillales</taxon>
        <taxon>Lactobacillaceae</taxon>
        <taxon>Limosilactobacillus</taxon>
    </lineage>
</organism>
<dbReference type="SUPFAM" id="SSF46785">
    <property type="entry name" value="Winged helix' DNA-binding domain"/>
    <property type="match status" value="1"/>
</dbReference>
<proteinExistence type="predicted"/>
<gene>
    <name evidence="5" type="ORF">QUW46_07545</name>
</gene>
<comment type="caution">
    <text evidence="5">The sequence shown here is derived from an EMBL/GenBank/DDBJ whole genome shotgun (WGS) entry which is preliminary data.</text>
</comment>
<evidence type="ECO:0000313" key="6">
    <source>
        <dbReference type="Proteomes" id="UP001529423"/>
    </source>
</evidence>
<dbReference type="InterPro" id="IPR000835">
    <property type="entry name" value="HTH_MarR-typ"/>
</dbReference>
<dbReference type="PANTHER" id="PTHR42756:SF1">
    <property type="entry name" value="TRANSCRIPTIONAL REPRESSOR OF EMRAB OPERON"/>
    <property type="match status" value="1"/>
</dbReference>
<keyword evidence="2" id="KW-0238">DNA-binding</keyword>
<dbReference type="InterPro" id="IPR036390">
    <property type="entry name" value="WH_DNA-bd_sf"/>
</dbReference>
<reference evidence="5 6" key="2">
    <citation type="submission" date="2023-06" db="EMBL/GenBank/DDBJ databases">
        <title>Identification and characterization of horizontal gene transfer across gut microbiota members of farm animals based on homology search.</title>
        <authorList>
            <person name="Schwarzerova J."/>
            <person name="Nykrynova M."/>
            <person name="Jureckova K."/>
            <person name="Cejkova D."/>
            <person name="Rychlik I."/>
        </authorList>
    </citation>
    <scope>NUCLEOTIDE SEQUENCE [LARGE SCALE GENOMIC DNA]</scope>
    <source>
        <strain evidence="5 6">105_WCHN</strain>
    </source>
</reference>
<dbReference type="RefSeq" id="WP_289560922.1">
    <property type="nucleotide sequence ID" value="NZ_JAUDEO010000047.1"/>
</dbReference>
<reference evidence="6" key="1">
    <citation type="submission" date="2023-06" db="EMBL/GenBank/DDBJ databases">
        <title>Identification and characterization of horizontal gene transfer across gut microbiota members of farm animals based on homology search.</title>
        <authorList>
            <person name="Zeman M."/>
            <person name="Kubasova T."/>
            <person name="Jahodarova E."/>
            <person name="Nykrynova M."/>
            <person name="Rychlik I."/>
        </authorList>
    </citation>
    <scope>NUCLEOTIDE SEQUENCE [LARGE SCALE GENOMIC DNA]</scope>
    <source>
        <strain evidence="6">105_WCHN</strain>
    </source>
</reference>
<dbReference type="PROSITE" id="PS50995">
    <property type="entry name" value="HTH_MARR_2"/>
    <property type="match status" value="1"/>
</dbReference>
<reference evidence="5 6" key="3">
    <citation type="submission" date="2023-06" db="EMBL/GenBank/DDBJ databases">
        <authorList>
            <person name="Zeman M."/>
            <person name="Kubasova T."/>
            <person name="Jahodarova E."/>
            <person name="Nykrynova M."/>
            <person name="Rychlik I."/>
        </authorList>
    </citation>
    <scope>NUCLEOTIDE SEQUENCE [LARGE SCALE GENOMIC DNA]</scope>
    <source>
        <strain evidence="5 6">105_WCHN</strain>
    </source>
</reference>
<feature type="domain" description="HTH marR-type" evidence="4">
    <location>
        <begin position="5"/>
        <end position="137"/>
    </location>
</feature>
<evidence type="ECO:0000313" key="5">
    <source>
        <dbReference type="EMBL" id="MDM8334421.1"/>
    </source>
</evidence>
<accession>A0ABT7VPB1</accession>
<sequence length="157" mass="18419">MANQEDQLFQQLFCLIGELHHVALQRPANKASFRGQGRLVHLLAHNPGAAQRELAVLAQVKPGSISEVLERLEKDQLVTRWRDERDRRIVRVQLTAKGEQLYQENLAARQRFERELLQTVTDQERATFSMVVQKMQEQLQKNYGDLLPKKRKEWQQH</sequence>